<feature type="transmembrane region" description="Helical" evidence="2">
    <location>
        <begin position="133"/>
        <end position="150"/>
    </location>
</feature>
<feature type="region of interest" description="Disordered" evidence="1">
    <location>
        <begin position="26"/>
        <end position="57"/>
    </location>
</feature>
<sequence>MQLRLLLLILVFIPLISFGQANSETESFEDEATEETFDTNDDAEEKDKKKNKEKVEEDEEETSFGDLTFQKIKLYDNDFEKLLLRFLLNLTFTLILVRALYFPTTQRKDYLFSFIITNIVVFMIIFAMKKYDIGTGIGLGLFAVFGIIRFRTTTMPVREMTYLFMVIGIAVLNALASKKFSWAELAFANLVIVGATFVIERMWLLEHEAKLNVTYEKIDLIKPGRMDDLLADLNERTGLVINRVEIGKINFLNDTVRISIYYYKDQQTSPIYMDENDDSDGN</sequence>
<feature type="transmembrane region" description="Helical" evidence="2">
    <location>
        <begin position="162"/>
        <end position="180"/>
    </location>
</feature>
<keyword evidence="2" id="KW-0472">Membrane</keyword>
<evidence type="ECO:0000256" key="2">
    <source>
        <dbReference type="SAM" id="Phobius"/>
    </source>
</evidence>
<keyword evidence="5" id="KW-1185">Reference proteome</keyword>
<protein>
    <recommendedName>
        <fullName evidence="6">DUF4956 domain-containing protein</fullName>
    </recommendedName>
</protein>
<evidence type="ECO:0000256" key="1">
    <source>
        <dbReference type="SAM" id="MobiDB-lite"/>
    </source>
</evidence>
<organism evidence="4 5">
    <name type="scientific">Parvicella tangerina</name>
    <dbReference type="NCBI Taxonomy" id="2829795"/>
    <lineage>
        <taxon>Bacteria</taxon>
        <taxon>Pseudomonadati</taxon>
        <taxon>Bacteroidota</taxon>
        <taxon>Flavobacteriia</taxon>
        <taxon>Flavobacteriales</taxon>
        <taxon>Parvicellaceae</taxon>
        <taxon>Parvicella</taxon>
    </lineage>
</organism>
<keyword evidence="2" id="KW-0812">Transmembrane</keyword>
<dbReference type="EMBL" id="OU015584">
    <property type="protein sequence ID" value="CAG5082664.1"/>
    <property type="molecule type" value="Genomic_DNA"/>
</dbReference>
<feature type="compositionally biased region" description="Basic and acidic residues" evidence="1">
    <location>
        <begin position="45"/>
        <end position="55"/>
    </location>
</feature>
<evidence type="ECO:0000256" key="3">
    <source>
        <dbReference type="SAM" id="SignalP"/>
    </source>
</evidence>
<keyword evidence="3" id="KW-0732">Signal</keyword>
<dbReference type="KEGG" id="ptan:CRYO30217_01977"/>
<dbReference type="Proteomes" id="UP000683507">
    <property type="component" value="Chromosome"/>
</dbReference>
<feature type="compositionally biased region" description="Acidic residues" evidence="1">
    <location>
        <begin position="26"/>
        <end position="44"/>
    </location>
</feature>
<feature type="transmembrane region" description="Helical" evidence="2">
    <location>
        <begin position="82"/>
        <end position="101"/>
    </location>
</feature>
<feature type="transmembrane region" description="Helical" evidence="2">
    <location>
        <begin position="186"/>
        <end position="204"/>
    </location>
</feature>
<dbReference type="AlphaFoldDB" id="A0A916JMY0"/>
<evidence type="ECO:0008006" key="6">
    <source>
        <dbReference type="Google" id="ProtNLM"/>
    </source>
</evidence>
<dbReference type="Pfam" id="PF16316">
    <property type="entry name" value="DUF4956"/>
    <property type="match status" value="1"/>
</dbReference>
<dbReference type="InterPro" id="IPR032531">
    <property type="entry name" value="DUF4956"/>
</dbReference>
<reference evidence="4" key="1">
    <citation type="submission" date="2021-04" db="EMBL/GenBank/DDBJ databases">
        <authorList>
            <person name="Rodrigo-Torres L."/>
            <person name="Arahal R. D."/>
            <person name="Lucena T."/>
        </authorList>
    </citation>
    <scope>NUCLEOTIDE SEQUENCE</scope>
    <source>
        <strain evidence="4">AS29M-1</strain>
    </source>
</reference>
<accession>A0A916JMY0</accession>
<keyword evidence="2" id="KW-1133">Transmembrane helix</keyword>
<dbReference type="RefSeq" id="WP_258542183.1">
    <property type="nucleotide sequence ID" value="NZ_OU015584.1"/>
</dbReference>
<proteinExistence type="predicted"/>
<gene>
    <name evidence="4" type="ORF">CRYO30217_01977</name>
</gene>
<name>A0A916JMY0_9FLAO</name>
<feature type="transmembrane region" description="Helical" evidence="2">
    <location>
        <begin position="110"/>
        <end position="127"/>
    </location>
</feature>
<feature type="signal peptide" evidence="3">
    <location>
        <begin position="1"/>
        <end position="23"/>
    </location>
</feature>
<evidence type="ECO:0000313" key="5">
    <source>
        <dbReference type="Proteomes" id="UP000683507"/>
    </source>
</evidence>
<feature type="chain" id="PRO_5038069574" description="DUF4956 domain-containing protein" evidence="3">
    <location>
        <begin position="24"/>
        <end position="282"/>
    </location>
</feature>
<evidence type="ECO:0000313" key="4">
    <source>
        <dbReference type="EMBL" id="CAG5082664.1"/>
    </source>
</evidence>